<dbReference type="GO" id="GO:0008829">
    <property type="term" value="F:dCTP deaminase activity"/>
    <property type="evidence" value="ECO:0007669"/>
    <property type="project" value="InterPro"/>
</dbReference>
<comment type="caution">
    <text evidence="3">The sequence shown here is derived from an EMBL/GenBank/DDBJ whole genome shotgun (WGS) entry which is preliminary data.</text>
</comment>
<dbReference type="GO" id="GO:0009394">
    <property type="term" value="P:2'-deoxyribonucleotide metabolic process"/>
    <property type="evidence" value="ECO:0007669"/>
    <property type="project" value="InterPro"/>
</dbReference>
<feature type="non-terminal residue" evidence="3">
    <location>
        <position position="1"/>
    </location>
</feature>
<protein>
    <submittedName>
        <fullName evidence="3">2-deoxycytidine 5-triphosphate deaminase</fullName>
    </submittedName>
</protein>
<dbReference type="Pfam" id="PF22569">
    <property type="entry name" value="DCD_C"/>
    <property type="match status" value="1"/>
</dbReference>
<evidence type="ECO:0000259" key="1">
    <source>
        <dbReference type="Pfam" id="PF06559"/>
    </source>
</evidence>
<dbReference type="EMBL" id="PFFD01000017">
    <property type="protein sequence ID" value="PIV87293.1"/>
    <property type="molecule type" value="Genomic_DNA"/>
</dbReference>
<dbReference type="Gene3D" id="2.70.40.10">
    <property type="match status" value="2"/>
</dbReference>
<gene>
    <name evidence="3" type="ORF">COW49_00335</name>
</gene>
<feature type="domain" description="2'-deoxycytidine 5'-triphosphate deaminase N-terminal" evidence="1">
    <location>
        <begin position="1"/>
        <end position="70"/>
    </location>
</feature>
<evidence type="ECO:0000259" key="2">
    <source>
        <dbReference type="Pfam" id="PF22569"/>
    </source>
</evidence>
<dbReference type="InterPro" id="IPR053811">
    <property type="entry name" value="DCD_C"/>
</dbReference>
<sequence length="182" mass="20704">LPEGFSAKFSPKSSTGRTDVFVRVLADRISRFDHVPEGYRGNLYLEITPLSFPVLIRPDLSLVQMRIRSGDARISGRNVAIMHSHRGIFLDKKGNVIPMHDLKQVEYGVYLHVDLDRDIVGFVSRSNVTDALALSKSEANNPLEYWEPIPRPLSWITLDPNRFYLLTTKERVRIPNDVCGDI</sequence>
<feature type="non-terminal residue" evidence="3">
    <location>
        <position position="182"/>
    </location>
</feature>
<name>A0A2M7FCV1_9BACT</name>
<evidence type="ECO:0000313" key="3">
    <source>
        <dbReference type="EMBL" id="PIV87293.1"/>
    </source>
</evidence>
<dbReference type="Proteomes" id="UP000228497">
    <property type="component" value="Unassembled WGS sequence"/>
</dbReference>
<dbReference type="SUPFAM" id="SSF51283">
    <property type="entry name" value="dUTPase-like"/>
    <property type="match status" value="1"/>
</dbReference>
<feature type="domain" description="2'-deoxycytidine 5'-triphosphate deaminase C-terminal" evidence="2">
    <location>
        <begin position="95"/>
        <end position="180"/>
    </location>
</feature>
<reference evidence="4" key="1">
    <citation type="submission" date="2017-09" db="EMBL/GenBank/DDBJ databases">
        <title>Depth-based differentiation of microbial function through sediment-hosted aquifers and enrichment of novel symbionts in the deep terrestrial subsurface.</title>
        <authorList>
            <person name="Probst A.J."/>
            <person name="Ladd B."/>
            <person name="Jarett J.K."/>
            <person name="Geller-Mcgrath D.E."/>
            <person name="Sieber C.M.K."/>
            <person name="Emerson J.B."/>
            <person name="Anantharaman K."/>
            <person name="Thomas B.C."/>
            <person name="Malmstrom R."/>
            <person name="Stieglmeier M."/>
            <person name="Klingl A."/>
            <person name="Woyke T."/>
            <person name="Ryan C.M."/>
            <person name="Banfield J.F."/>
        </authorList>
    </citation>
    <scope>NUCLEOTIDE SEQUENCE [LARGE SCALE GENOMIC DNA]</scope>
</reference>
<organism evidence="3 4">
    <name type="scientific">Candidatus Kaiserbacteria bacterium CG17_big_fil_post_rev_8_21_14_2_50_51_7</name>
    <dbReference type="NCBI Taxonomy" id="1974613"/>
    <lineage>
        <taxon>Bacteria</taxon>
        <taxon>Candidatus Kaiseribacteriota</taxon>
    </lineage>
</organism>
<dbReference type="AlphaFoldDB" id="A0A2M7FCV1"/>
<dbReference type="Pfam" id="PF06559">
    <property type="entry name" value="DCD_N"/>
    <property type="match status" value="1"/>
</dbReference>
<accession>A0A2M7FCV1</accession>
<dbReference type="PANTHER" id="PTHR42680">
    <property type="entry name" value="DCTP DEAMINASE"/>
    <property type="match status" value="1"/>
</dbReference>
<evidence type="ECO:0000313" key="4">
    <source>
        <dbReference type="Proteomes" id="UP000228497"/>
    </source>
</evidence>
<proteinExistence type="predicted"/>
<dbReference type="InterPro" id="IPR010550">
    <property type="entry name" value="DCD_N"/>
</dbReference>
<dbReference type="InterPro" id="IPR036157">
    <property type="entry name" value="dUTPase-like_sf"/>
</dbReference>
<dbReference type="PANTHER" id="PTHR42680:SF3">
    <property type="entry name" value="DCTP DEAMINASE"/>
    <property type="match status" value="1"/>
</dbReference>